<comment type="caution">
    <text evidence="2">The sequence shown here is derived from an EMBL/GenBank/DDBJ whole genome shotgun (WGS) entry which is preliminary data.</text>
</comment>
<evidence type="ECO:0000313" key="2">
    <source>
        <dbReference type="EMBL" id="KAG8232077.1"/>
    </source>
</evidence>
<protein>
    <submittedName>
        <fullName evidence="2">Uncharacterized protein</fullName>
    </submittedName>
</protein>
<accession>A0A8K0KCV4</accession>
<dbReference type="AlphaFoldDB" id="A0A8K0KCV4"/>
<name>A0A8K0KCV4_LADFU</name>
<proteinExistence type="predicted"/>
<evidence type="ECO:0000256" key="1">
    <source>
        <dbReference type="SAM" id="MobiDB-lite"/>
    </source>
</evidence>
<gene>
    <name evidence="2" type="ORF">J437_LFUL011624</name>
</gene>
<reference evidence="2" key="2">
    <citation type="submission" date="2017-10" db="EMBL/GenBank/DDBJ databases">
        <title>Ladona fulva Genome sequencing and assembly.</title>
        <authorList>
            <person name="Murali S."/>
            <person name="Richards S."/>
            <person name="Bandaranaike D."/>
            <person name="Bellair M."/>
            <person name="Blankenburg K."/>
            <person name="Chao H."/>
            <person name="Dinh H."/>
            <person name="Doddapaneni H."/>
            <person name="Dugan-Rocha S."/>
            <person name="Elkadiri S."/>
            <person name="Gnanaolivu R."/>
            <person name="Hernandez B."/>
            <person name="Skinner E."/>
            <person name="Javaid M."/>
            <person name="Lee S."/>
            <person name="Li M."/>
            <person name="Ming W."/>
            <person name="Munidasa M."/>
            <person name="Muniz J."/>
            <person name="Nguyen L."/>
            <person name="Hughes D."/>
            <person name="Osuji N."/>
            <person name="Pu L.-L."/>
            <person name="Puazo M."/>
            <person name="Qu C."/>
            <person name="Quiroz J."/>
            <person name="Raj R."/>
            <person name="Weissenberger G."/>
            <person name="Xin Y."/>
            <person name="Zou X."/>
            <person name="Han Y."/>
            <person name="Worley K."/>
            <person name="Muzny D."/>
            <person name="Gibbs R."/>
        </authorList>
    </citation>
    <scope>NUCLEOTIDE SEQUENCE</scope>
    <source>
        <strain evidence="2">Sampled in the wild</strain>
    </source>
</reference>
<sequence>MIGAPTAERKRERFGRGRGLERRERDRERGGEVLVSQSERGGRRGNPSSRPEVRAVKSAACCGFLSLLSLTNRRQDVRYGLQDDQILHVQIDGRRQCRRQHRVHGRSKCSLQAGG</sequence>
<organism evidence="2 3">
    <name type="scientific">Ladona fulva</name>
    <name type="common">Scarce chaser dragonfly</name>
    <name type="synonym">Libellula fulva</name>
    <dbReference type="NCBI Taxonomy" id="123851"/>
    <lineage>
        <taxon>Eukaryota</taxon>
        <taxon>Metazoa</taxon>
        <taxon>Ecdysozoa</taxon>
        <taxon>Arthropoda</taxon>
        <taxon>Hexapoda</taxon>
        <taxon>Insecta</taxon>
        <taxon>Pterygota</taxon>
        <taxon>Palaeoptera</taxon>
        <taxon>Odonata</taxon>
        <taxon>Epiprocta</taxon>
        <taxon>Anisoptera</taxon>
        <taxon>Libelluloidea</taxon>
        <taxon>Libellulidae</taxon>
        <taxon>Ladona</taxon>
    </lineage>
</organism>
<keyword evidence="3" id="KW-1185">Reference proteome</keyword>
<dbReference type="Proteomes" id="UP000792457">
    <property type="component" value="Unassembled WGS sequence"/>
</dbReference>
<dbReference type="EMBL" id="KZ308591">
    <property type="protein sequence ID" value="KAG8232077.1"/>
    <property type="molecule type" value="Genomic_DNA"/>
</dbReference>
<evidence type="ECO:0000313" key="3">
    <source>
        <dbReference type="Proteomes" id="UP000792457"/>
    </source>
</evidence>
<reference evidence="2" key="1">
    <citation type="submission" date="2013-04" db="EMBL/GenBank/DDBJ databases">
        <authorList>
            <person name="Qu J."/>
            <person name="Murali S.C."/>
            <person name="Bandaranaike D."/>
            <person name="Bellair M."/>
            <person name="Blankenburg K."/>
            <person name="Chao H."/>
            <person name="Dinh H."/>
            <person name="Doddapaneni H."/>
            <person name="Downs B."/>
            <person name="Dugan-Rocha S."/>
            <person name="Elkadiri S."/>
            <person name="Gnanaolivu R.D."/>
            <person name="Hernandez B."/>
            <person name="Javaid M."/>
            <person name="Jayaseelan J.C."/>
            <person name="Lee S."/>
            <person name="Li M."/>
            <person name="Ming W."/>
            <person name="Munidasa M."/>
            <person name="Muniz J."/>
            <person name="Nguyen L."/>
            <person name="Ongeri F."/>
            <person name="Osuji N."/>
            <person name="Pu L.-L."/>
            <person name="Puazo M."/>
            <person name="Qu C."/>
            <person name="Quiroz J."/>
            <person name="Raj R."/>
            <person name="Weissenberger G."/>
            <person name="Xin Y."/>
            <person name="Zou X."/>
            <person name="Han Y."/>
            <person name="Richards S."/>
            <person name="Worley K."/>
            <person name="Muzny D."/>
            <person name="Gibbs R."/>
        </authorList>
    </citation>
    <scope>NUCLEOTIDE SEQUENCE</scope>
    <source>
        <strain evidence="2">Sampled in the wild</strain>
    </source>
</reference>
<feature type="region of interest" description="Disordered" evidence="1">
    <location>
        <begin position="1"/>
        <end position="54"/>
    </location>
</feature>
<feature type="compositionally biased region" description="Basic and acidic residues" evidence="1">
    <location>
        <begin position="7"/>
        <end position="31"/>
    </location>
</feature>